<accession>A0A382X9K2</accession>
<evidence type="ECO:0008006" key="8">
    <source>
        <dbReference type="Google" id="ProtNLM"/>
    </source>
</evidence>
<evidence type="ECO:0000256" key="1">
    <source>
        <dbReference type="ARBA" id="ARBA00004236"/>
    </source>
</evidence>
<reference evidence="7" key="1">
    <citation type="submission" date="2018-05" db="EMBL/GenBank/DDBJ databases">
        <authorList>
            <person name="Lanie J.A."/>
            <person name="Ng W.-L."/>
            <person name="Kazmierczak K.M."/>
            <person name="Andrzejewski T.M."/>
            <person name="Davidsen T.M."/>
            <person name="Wayne K.J."/>
            <person name="Tettelin H."/>
            <person name="Glass J.I."/>
            <person name="Rusch D."/>
            <person name="Podicherti R."/>
            <person name="Tsui H.-C.T."/>
            <person name="Winkler M.E."/>
        </authorList>
    </citation>
    <scope>NUCLEOTIDE SEQUENCE</scope>
</reference>
<dbReference type="Pfam" id="PF04347">
    <property type="entry name" value="FliO"/>
    <property type="match status" value="1"/>
</dbReference>
<keyword evidence="5 6" id="KW-0472">Membrane</keyword>
<keyword evidence="3 6" id="KW-0812">Transmembrane</keyword>
<feature type="non-terminal residue" evidence="7">
    <location>
        <position position="1"/>
    </location>
</feature>
<evidence type="ECO:0000256" key="2">
    <source>
        <dbReference type="ARBA" id="ARBA00022475"/>
    </source>
</evidence>
<protein>
    <recommendedName>
        <fullName evidence="8">Flagellar protein</fullName>
    </recommendedName>
</protein>
<evidence type="ECO:0000256" key="4">
    <source>
        <dbReference type="ARBA" id="ARBA00022989"/>
    </source>
</evidence>
<dbReference type="EMBL" id="UINC01165892">
    <property type="protein sequence ID" value="SVD67540.1"/>
    <property type="molecule type" value="Genomic_DNA"/>
</dbReference>
<sequence>NGDCGFRSVNVSPFAMLAFVAASPPLATSAWALDFLAVPETPPTLTGAGDLLWLWAKVIAFLAFLGSGALLLNHFYKRKRFGVRVNATGKIHLADTCALGNRQFLVVAEFEKERHLLGVSQNAINHLSQLKDANAAENDFEKVLGSAEKSGDHSGEGIH</sequence>
<comment type="subcellular location">
    <subcellularLocation>
        <location evidence="1">Cell membrane</location>
    </subcellularLocation>
</comment>
<evidence type="ECO:0000313" key="7">
    <source>
        <dbReference type="EMBL" id="SVD67540.1"/>
    </source>
</evidence>
<evidence type="ECO:0000256" key="6">
    <source>
        <dbReference type="SAM" id="Phobius"/>
    </source>
</evidence>
<proteinExistence type="predicted"/>
<feature type="transmembrane region" description="Helical" evidence="6">
    <location>
        <begin position="52"/>
        <end position="72"/>
    </location>
</feature>
<dbReference type="GO" id="GO:0044781">
    <property type="term" value="P:bacterial-type flagellum organization"/>
    <property type="evidence" value="ECO:0007669"/>
    <property type="project" value="InterPro"/>
</dbReference>
<name>A0A382X9K2_9ZZZZ</name>
<organism evidence="7">
    <name type="scientific">marine metagenome</name>
    <dbReference type="NCBI Taxonomy" id="408172"/>
    <lineage>
        <taxon>unclassified sequences</taxon>
        <taxon>metagenomes</taxon>
        <taxon>ecological metagenomes</taxon>
    </lineage>
</organism>
<dbReference type="GO" id="GO:0016020">
    <property type="term" value="C:membrane"/>
    <property type="evidence" value="ECO:0007669"/>
    <property type="project" value="InterPro"/>
</dbReference>
<keyword evidence="2" id="KW-1003">Cell membrane</keyword>
<dbReference type="InterPro" id="IPR022781">
    <property type="entry name" value="Flagellar_biosynth_FliO"/>
</dbReference>
<keyword evidence="4 6" id="KW-1133">Transmembrane helix</keyword>
<evidence type="ECO:0000256" key="5">
    <source>
        <dbReference type="ARBA" id="ARBA00023136"/>
    </source>
</evidence>
<gene>
    <name evidence="7" type="ORF">METZ01_LOCUS420394</name>
</gene>
<evidence type="ECO:0000256" key="3">
    <source>
        <dbReference type="ARBA" id="ARBA00022692"/>
    </source>
</evidence>
<dbReference type="AlphaFoldDB" id="A0A382X9K2"/>
<feature type="transmembrane region" description="Helical" evidence="6">
    <location>
        <begin position="12"/>
        <end position="32"/>
    </location>
</feature>